<dbReference type="PANTHER" id="PTHR43461">
    <property type="entry name" value="TRANSMEMBRANE PROTEIN 256"/>
    <property type="match status" value="1"/>
</dbReference>
<dbReference type="Proteomes" id="UP000619238">
    <property type="component" value="Unassembled WGS sequence"/>
</dbReference>
<organism evidence="7 8">
    <name type="scientific">Kordia aestuariivivens</name>
    <dbReference type="NCBI Taxonomy" id="2759037"/>
    <lineage>
        <taxon>Bacteria</taxon>
        <taxon>Pseudomonadati</taxon>
        <taxon>Bacteroidota</taxon>
        <taxon>Flavobacteriia</taxon>
        <taxon>Flavobacteriales</taxon>
        <taxon>Flavobacteriaceae</taxon>
        <taxon>Kordia</taxon>
    </lineage>
</organism>
<evidence type="ECO:0000256" key="6">
    <source>
        <dbReference type="SAM" id="Phobius"/>
    </source>
</evidence>
<evidence type="ECO:0000256" key="3">
    <source>
        <dbReference type="ARBA" id="ARBA00022692"/>
    </source>
</evidence>
<keyword evidence="8" id="KW-1185">Reference proteome</keyword>
<keyword evidence="4 6" id="KW-1133">Transmembrane helix</keyword>
<feature type="transmembrane region" description="Helical" evidence="6">
    <location>
        <begin position="69"/>
        <end position="88"/>
    </location>
</feature>
<evidence type="ECO:0000313" key="8">
    <source>
        <dbReference type="Proteomes" id="UP000619238"/>
    </source>
</evidence>
<dbReference type="Pfam" id="PF04241">
    <property type="entry name" value="DUF423"/>
    <property type="match status" value="1"/>
</dbReference>
<dbReference type="RefSeq" id="WP_187562580.1">
    <property type="nucleotide sequence ID" value="NZ_JACGWS010000007.1"/>
</dbReference>
<proteinExistence type="inferred from homology"/>
<comment type="similarity">
    <text evidence="2">Belongs to the UPF0382 family.</text>
</comment>
<accession>A0ABR7QAD9</accession>
<evidence type="ECO:0000313" key="7">
    <source>
        <dbReference type="EMBL" id="MBC8755530.1"/>
    </source>
</evidence>
<evidence type="ECO:0000256" key="2">
    <source>
        <dbReference type="ARBA" id="ARBA00009694"/>
    </source>
</evidence>
<keyword evidence="5 6" id="KW-0472">Membrane</keyword>
<dbReference type="EMBL" id="JACGWS010000007">
    <property type="protein sequence ID" value="MBC8755530.1"/>
    <property type="molecule type" value="Genomic_DNA"/>
</dbReference>
<feature type="transmembrane region" description="Helical" evidence="6">
    <location>
        <begin position="45"/>
        <end position="62"/>
    </location>
</feature>
<reference evidence="7 8" key="1">
    <citation type="submission" date="2020-07" db="EMBL/GenBank/DDBJ databases">
        <title>Description of Kordia aestuariivivens sp. nov., isolated from a tidal flat.</title>
        <authorList>
            <person name="Park S."/>
            <person name="Yoon J.-H."/>
        </authorList>
    </citation>
    <scope>NUCLEOTIDE SEQUENCE [LARGE SCALE GENOMIC DNA]</scope>
    <source>
        <strain evidence="7 8">YSTF-M3</strain>
    </source>
</reference>
<comment type="caution">
    <text evidence="7">The sequence shown here is derived from an EMBL/GenBank/DDBJ whole genome shotgun (WGS) entry which is preliminary data.</text>
</comment>
<dbReference type="PANTHER" id="PTHR43461:SF1">
    <property type="entry name" value="TRANSMEMBRANE PROTEIN 256"/>
    <property type="match status" value="1"/>
</dbReference>
<sequence length="132" mass="14486">MRKKILITGAIIACLAVILGAFGAHALKKVLTIDQIASFETGVRYQMYHALLLLFVGSTEYISAKAKKLLFVFILLGIILFSGSIYLLTTNDVTAFNFKVIGFITPVGGTLLIIGWLILIASFFRLKTDKIT</sequence>
<evidence type="ECO:0000256" key="5">
    <source>
        <dbReference type="ARBA" id="ARBA00023136"/>
    </source>
</evidence>
<keyword evidence="3 6" id="KW-0812">Transmembrane</keyword>
<evidence type="ECO:0000256" key="4">
    <source>
        <dbReference type="ARBA" id="ARBA00022989"/>
    </source>
</evidence>
<feature type="transmembrane region" description="Helical" evidence="6">
    <location>
        <begin position="100"/>
        <end position="124"/>
    </location>
</feature>
<gene>
    <name evidence="7" type="ORF">H2O64_12705</name>
</gene>
<comment type="subcellular location">
    <subcellularLocation>
        <location evidence="1">Membrane</location>
        <topology evidence="1">Multi-pass membrane protein</topology>
    </subcellularLocation>
</comment>
<protein>
    <submittedName>
        <fullName evidence="7">DUF423 domain-containing protein</fullName>
    </submittedName>
</protein>
<name>A0ABR7QAD9_9FLAO</name>
<evidence type="ECO:0000256" key="1">
    <source>
        <dbReference type="ARBA" id="ARBA00004141"/>
    </source>
</evidence>
<dbReference type="InterPro" id="IPR006696">
    <property type="entry name" value="DUF423"/>
</dbReference>